<gene>
    <name evidence="1" type="ORF">RPERSI_LOCUS16303</name>
</gene>
<organism evidence="1 2">
    <name type="scientific">Racocetra persica</name>
    <dbReference type="NCBI Taxonomy" id="160502"/>
    <lineage>
        <taxon>Eukaryota</taxon>
        <taxon>Fungi</taxon>
        <taxon>Fungi incertae sedis</taxon>
        <taxon>Mucoromycota</taxon>
        <taxon>Glomeromycotina</taxon>
        <taxon>Glomeromycetes</taxon>
        <taxon>Diversisporales</taxon>
        <taxon>Gigasporaceae</taxon>
        <taxon>Racocetra</taxon>
    </lineage>
</organism>
<dbReference type="EMBL" id="CAJVQC010040116">
    <property type="protein sequence ID" value="CAG8770113.1"/>
    <property type="molecule type" value="Genomic_DNA"/>
</dbReference>
<protein>
    <submittedName>
        <fullName evidence="1">22637_t:CDS:1</fullName>
    </submittedName>
</protein>
<keyword evidence="2" id="KW-1185">Reference proteome</keyword>
<proteinExistence type="predicted"/>
<evidence type="ECO:0000313" key="1">
    <source>
        <dbReference type="EMBL" id="CAG8770113.1"/>
    </source>
</evidence>
<dbReference type="Proteomes" id="UP000789920">
    <property type="component" value="Unassembled WGS sequence"/>
</dbReference>
<feature type="non-terminal residue" evidence="1">
    <location>
        <position position="1"/>
    </location>
</feature>
<evidence type="ECO:0000313" key="2">
    <source>
        <dbReference type="Proteomes" id="UP000789920"/>
    </source>
</evidence>
<sequence length="159" mass="18486">LQFNNSLEHEILKSFLKSISLFEYSNKIIQKLVSFLDPRSKSDEFSNVIIKCARKKCLNYYSKIFANNNLDELTQAANKELECYINRPQTSLNRNIDPYKWWQGSKQMLPGLAALAREYLPILAADNKNLANKLNESNEYITTHNNKIADKIAFLKYNM</sequence>
<reference evidence="1" key="1">
    <citation type="submission" date="2021-06" db="EMBL/GenBank/DDBJ databases">
        <authorList>
            <person name="Kallberg Y."/>
            <person name="Tangrot J."/>
            <person name="Rosling A."/>
        </authorList>
    </citation>
    <scope>NUCLEOTIDE SEQUENCE</scope>
    <source>
        <strain evidence="1">MA461A</strain>
    </source>
</reference>
<name>A0ACA9QYZ8_9GLOM</name>
<feature type="non-terminal residue" evidence="1">
    <location>
        <position position="159"/>
    </location>
</feature>
<accession>A0ACA9QYZ8</accession>
<comment type="caution">
    <text evidence="1">The sequence shown here is derived from an EMBL/GenBank/DDBJ whole genome shotgun (WGS) entry which is preliminary data.</text>
</comment>